<evidence type="ECO:0000313" key="2">
    <source>
        <dbReference type="EMBL" id="EUJ21362.1"/>
    </source>
</evidence>
<sequence length="108" mass="11425">MAEQKKAQIAAAENSKQSEQNKATHKEPAQSTGGDQAASGSNKAPQTGSSNSTSGSNGSTHSKSDATTSASQRGREIGEKNREYGKKLGDPNLSDSERQKNHPRKEKL</sequence>
<proteinExistence type="predicted"/>
<dbReference type="STRING" id="1265818.MAQA_01377"/>
<feature type="region of interest" description="Disordered" evidence="1">
    <location>
        <begin position="1"/>
        <end position="108"/>
    </location>
</feature>
<reference evidence="2 3" key="1">
    <citation type="journal article" date="2014" name="Int. J. Syst. Evol. Microbiol.">
        <title>Listeria floridensis sp. nov., Listeria aquatica sp. nov., Listeria cornellensis sp. nov., Listeria riparia sp. nov. and Listeria grandensis sp. nov., from agricultural and natural environments.</title>
        <authorList>
            <person name="den Bakker H.C."/>
            <person name="Warchocki S."/>
            <person name="Wright E.M."/>
            <person name="Allred A.F."/>
            <person name="Ahlstrom C."/>
            <person name="Manuel C.S."/>
            <person name="Stasiewicz M.J."/>
            <person name="Burrell A."/>
            <person name="Roof S."/>
            <person name="Strawn L."/>
            <person name="Fortes E.D."/>
            <person name="Nightingale K.K."/>
            <person name="Kephart D."/>
            <person name="Wiedmann M."/>
        </authorList>
    </citation>
    <scope>NUCLEOTIDE SEQUENCE [LARGE SCALE GENOMIC DNA]</scope>
    <source>
        <strain evidence="2 3">FSL S10-1188</strain>
    </source>
</reference>
<feature type="compositionally biased region" description="Basic and acidic residues" evidence="1">
    <location>
        <begin position="73"/>
        <end position="100"/>
    </location>
</feature>
<dbReference type="OrthoDB" id="2366302at2"/>
<dbReference type="Proteomes" id="UP000019246">
    <property type="component" value="Unassembled WGS sequence"/>
</dbReference>
<gene>
    <name evidence="2" type="ORF">MAQA_01377</name>
</gene>
<name>W7B609_9LIST</name>
<evidence type="ECO:0000313" key="3">
    <source>
        <dbReference type="Proteomes" id="UP000019246"/>
    </source>
</evidence>
<dbReference type="AlphaFoldDB" id="W7B609"/>
<keyword evidence="3" id="KW-1185">Reference proteome</keyword>
<dbReference type="EMBL" id="AOCG01000002">
    <property type="protein sequence ID" value="EUJ21362.1"/>
    <property type="molecule type" value="Genomic_DNA"/>
</dbReference>
<comment type="caution">
    <text evidence="2">The sequence shown here is derived from an EMBL/GenBank/DDBJ whole genome shotgun (WGS) entry which is preliminary data.</text>
</comment>
<feature type="compositionally biased region" description="Polar residues" evidence="1">
    <location>
        <begin position="29"/>
        <end position="46"/>
    </location>
</feature>
<dbReference type="RefSeq" id="WP_052008388.1">
    <property type="nucleotide sequence ID" value="NZ_AOCG01000002.1"/>
</dbReference>
<organism evidence="2 3">
    <name type="scientific">Listeria aquatica FSL S10-1188</name>
    <dbReference type="NCBI Taxonomy" id="1265818"/>
    <lineage>
        <taxon>Bacteria</taxon>
        <taxon>Bacillati</taxon>
        <taxon>Bacillota</taxon>
        <taxon>Bacilli</taxon>
        <taxon>Bacillales</taxon>
        <taxon>Listeriaceae</taxon>
        <taxon>Listeria</taxon>
    </lineage>
</organism>
<dbReference type="PATRIC" id="fig|1265818.5.peg.278"/>
<accession>W7B609</accession>
<feature type="compositionally biased region" description="Low complexity" evidence="1">
    <location>
        <begin position="47"/>
        <end position="61"/>
    </location>
</feature>
<evidence type="ECO:0000256" key="1">
    <source>
        <dbReference type="SAM" id="MobiDB-lite"/>
    </source>
</evidence>
<protein>
    <submittedName>
        <fullName evidence="2">Uncharacterized protein</fullName>
    </submittedName>
</protein>